<proteinExistence type="predicted"/>
<name>A0A1V8M3V1_9GAMM</name>
<evidence type="ECO:0000313" key="3">
    <source>
        <dbReference type="Proteomes" id="UP000191980"/>
    </source>
</evidence>
<dbReference type="SUPFAM" id="SSF53474">
    <property type="entry name" value="alpha/beta-Hydrolases"/>
    <property type="match status" value="1"/>
</dbReference>
<evidence type="ECO:0000256" key="1">
    <source>
        <dbReference type="SAM" id="Phobius"/>
    </source>
</evidence>
<keyword evidence="1" id="KW-0472">Membrane</keyword>
<keyword evidence="1" id="KW-1133">Transmembrane helix</keyword>
<evidence type="ECO:0008006" key="4">
    <source>
        <dbReference type="Google" id="ProtNLM"/>
    </source>
</evidence>
<protein>
    <recommendedName>
        <fullName evidence="4">Alpha/beta hydrolase</fullName>
    </recommendedName>
</protein>
<dbReference type="InterPro" id="IPR029058">
    <property type="entry name" value="AB_hydrolase_fold"/>
</dbReference>
<sequence length="325" mass="36419">MHFRVKFTIVEMILMEILLNMELVKMKRQIIIVFIYLYICSFTVQATQVFYADNWVSHIFYISGTRVLINEYGNASADKVILLPGGSGITHGSTTEIKATLKGQNELGAAYAARGKQLVFVHLPYFAEGRNTIKMASQEVLNIIDVALATGFLKKNYTLIGGAAGTFMISSMFDFNQKGEITNQRLIDNVGRVVMLSGPHNNAQENSDFQSAFILDLMDQYDLTTLTSLDTSLTVHDRWTMYLDKLINGGGVRIVIGGSDHLLCKYDSPCDVSMHKVTDDWIQELTSEYDGTGLYSIYDLPDIVKIIDGANHKLPFNSFIDFIMN</sequence>
<organism evidence="2 3">
    <name type="scientific">Methyloprofundus sedimenti</name>
    <dbReference type="NCBI Taxonomy" id="1420851"/>
    <lineage>
        <taxon>Bacteria</taxon>
        <taxon>Pseudomonadati</taxon>
        <taxon>Pseudomonadota</taxon>
        <taxon>Gammaproteobacteria</taxon>
        <taxon>Methylococcales</taxon>
        <taxon>Methylococcaceae</taxon>
        <taxon>Methyloprofundus</taxon>
    </lineage>
</organism>
<gene>
    <name evidence="2" type="ORF">AU255_14180</name>
</gene>
<comment type="caution">
    <text evidence="2">The sequence shown here is derived from an EMBL/GenBank/DDBJ whole genome shotgun (WGS) entry which is preliminary data.</text>
</comment>
<dbReference type="AlphaFoldDB" id="A0A1V8M3V1"/>
<dbReference type="Proteomes" id="UP000191980">
    <property type="component" value="Unassembled WGS sequence"/>
</dbReference>
<reference evidence="2 3" key="1">
    <citation type="submission" date="2015-12" db="EMBL/GenBank/DDBJ databases">
        <authorList>
            <person name="Shamseldin A."/>
            <person name="Moawad H."/>
            <person name="Abd El-Rahim W.M."/>
            <person name="Sadowsky M.J."/>
        </authorList>
    </citation>
    <scope>NUCLEOTIDE SEQUENCE [LARGE SCALE GENOMIC DNA]</scope>
    <source>
        <strain evidence="2 3">WF1</strain>
    </source>
</reference>
<dbReference type="EMBL" id="LPUF01000002">
    <property type="protein sequence ID" value="OQK16240.1"/>
    <property type="molecule type" value="Genomic_DNA"/>
</dbReference>
<keyword evidence="3" id="KW-1185">Reference proteome</keyword>
<accession>A0A1V8M3V1</accession>
<evidence type="ECO:0000313" key="2">
    <source>
        <dbReference type="EMBL" id="OQK16240.1"/>
    </source>
</evidence>
<keyword evidence="1" id="KW-0812">Transmembrane</keyword>
<feature type="transmembrane region" description="Helical" evidence="1">
    <location>
        <begin position="30"/>
        <end position="51"/>
    </location>
</feature>